<dbReference type="Pfam" id="PF04423">
    <property type="entry name" value="Rad50_zn_hook"/>
    <property type="match status" value="1"/>
</dbReference>
<evidence type="ECO:0000256" key="3">
    <source>
        <dbReference type="ARBA" id="ARBA00022833"/>
    </source>
</evidence>
<evidence type="ECO:0000256" key="2">
    <source>
        <dbReference type="ARBA" id="ARBA00022741"/>
    </source>
</evidence>
<dbReference type="Pfam" id="PF02463">
    <property type="entry name" value="SMC_N"/>
    <property type="match status" value="1"/>
</dbReference>
<evidence type="ECO:0000256" key="6">
    <source>
        <dbReference type="PROSITE-ProRule" id="PRU00471"/>
    </source>
</evidence>
<dbReference type="RefSeq" id="WP_012123525.1">
    <property type="nucleotide sequence ID" value="NC_009776.1"/>
</dbReference>
<keyword evidence="1 6" id="KW-0479">Metal-binding</keyword>
<reference evidence="9" key="1">
    <citation type="submission" date="2007-08" db="EMBL/GenBank/DDBJ databases">
        <authorList>
            <consortium name="US DOE Joint Genome Institute"/>
            <person name="Copeland A."/>
            <person name="Lucas S."/>
            <person name="Lapidus A."/>
            <person name="Barry K."/>
            <person name="Glavina del Rio T."/>
            <person name="Dalin E."/>
            <person name="Tice H."/>
            <person name="Pitluck S."/>
            <person name="Martinez M."/>
            <person name="Zharchuk I."/>
            <person name="Schmutz J."/>
            <person name="Larimer F."/>
            <person name="Land M."/>
            <person name="Hauser L."/>
            <person name="Kyrpides N."/>
            <person name="Anderson I."/>
            <person name="Richardson P."/>
        </authorList>
    </citation>
    <scope>NUCLEOTIDE SEQUENCE</scope>
    <source>
        <strain>KIN4/I</strain>
    </source>
</reference>
<dbReference type="GeneID" id="5562064"/>
<dbReference type="SUPFAM" id="SSF52540">
    <property type="entry name" value="P-loop containing nucleoside triphosphate hydrolases"/>
    <property type="match status" value="1"/>
</dbReference>
<dbReference type="SMART" id="SM00382">
    <property type="entry name" value="AAA"/>
    <property type="match status" value="1"/>
</dbReference>
<feature type="binding site" evidence="6">
    <location>
        <position position="439"/>
    </location>
    <ligand>
        <name>Zn(2+)</name>
        <dbReference type="ChEBI" id="CHEBI:29105"/>
    </ligand>
</feature>
<feature type="domain" description="Zinc-hook" evidence="8">
    <location>
        <begin position="385"/>
        <end position="488"/>
    </location>
</feature>
<name>A8ACA9_IGNH4</name>
<keyword evidence="5 7" id="KW-0175">Coiled coil</keyword>
<dbReference type="InterPro" id="IPR013134">
    <property type="entry name" value="Zn_hook_RAD50"/>
</dbReference>
<dbReference type="EMBL" id="CP000816">
    <property type="protein sequence ID" value="ABU82561.1"/>
    <property type="molecule type" value="Genomic_DNA"/>
</dbReference>
<dbReference type="PhylomeDB" id="A8ACA9"/>
<proteinExistence type="predicted"/>
<evidence type="ECO:0000313" key="10">
    <source>
        <dbReference type="Proteomes" id="UP000000262"/>
    </source>
</evidence>
<accession>A8ACA9</accession>
<dbReference type="eggNOG" id="arCOG00368">
    <property type="taxonomic scope" value="Archaea"/>
</dbReference>
<dbReference type="Gene3D" id="3.40.50.300">
    <property type="entry name" value="P-loop containing nucleotide triphosphate hydrolases"/>
    <property type="match status" value="2"/>
</dbReference>
<evidence type="ECO:0000256" key="7">
    <source>
        <dbReference type="SAM" id="Coils"/>
    </source>
</evidence>
<dbReference type="PANTHER" id="PTHR32114:SF2">
    <property type="entry name" value="ABC TRANSPORTER ABCH.3"/>
    <property type="match status" value="1"/>
</dbReference>
<dbReference type="Proteomes" id="UP000000262">
    <property type="component" value="Chromosome"/>
</dbReference>
<gene>
    <name evidence="9" type="ordered locus">Igni_1385</name>
</gene>
<evidence type="ECO:0000256" key="5">
    <source>
        <dbReference type="ARBA" id="ARBA00023054"/>
    </source>
</evidence>
<keyword evidence="2" id="KW-0547">Nucleotide-binding</keyword>
<feature type="coiled-coil region" evidence="7">
    <location>
        <begin position="452"/>
        <end position="709"/>
    </location>
</feature>
<evidence type="ECO:0000313" key="9">
    <source>
        <dbReference type="EMBL" id="ABU82561.1"/>
    </source>
</evidence>
<dbReference type="InterPro" id="IPR003593">
    <property type="entry name" value="AAA+_ATPase"/>
</dbReference>
<keyword evidence="4" id="KW-0067">ATP-binding</keyword>
<feature type="binding site" evidence="6">
    <location>
        <position position="436"/>
    </location>
    <ligand>
        <name>Zn(2+)</name>
        <dbReference type="ChEBI" id="CHEBI:29105"/>
    </ligand>
</feature>
<dbReference type="SUPFAM" id="SSF75712">
    <property type="entry name" value="Rad50 coiled-coil Zn hook"/>
    <property type="match status" value="1"/>
</dbReference>
<sequence length="878" mass="101076">MKAQLLKLELRNFLSYENLEVRIPEGVVVVVGPNGAGKSSFVDAIAYALTSAAVSRKVTNKELINYGAKSAEVVLTFSASNKVYEVKRAIGVGNSVQAVLKEGGKLYASGSQAVNKAIASLLGFGDVKALRETVFVPQGKLTELVELSPSELKNKVLELLGVRDKEAVEASLREIINYYKGTASNLVNVQRTYEKYKKELNSEMNRIKELQEKLPLLKEELRMVEDKLNDLRSELNELKEKKAKYQKVKAQLMKVQEELRTLIGELEALSDLDEAELNLLRSKLVKVKDLSLIKERLENELKAIKSKKELLAKREAVKSELRKLKDLERRRDELSKKLDEMLERRQLLVMKLGTLEKEVEEIEKEIKRIEKNYVVLERELDGLTISDLEQRVTELEKMYENVKKELEEVTNERRLVEVMLDERRRAIEMLRGRDSCPVCGSPLPPERRESLIRRYAEEVAKFEEKLTELKAREKRLETEARLLESRLEKLKRALDKARARLESLGFEDLDALGLYLADLKKRFNELKEQLSRTRASVEHYDKLVKEVKEELSAVTAQLEELKRKEGMLRQIEHQLEELRGVDASKEEEVEKRLSEIKKELEVLGSPEELERRIAELERLASKKKELSAAAELKRREEAELKRELASLGFDEASLERLAREVEALERKRDALLRNISETEAKIMETRRNVAKLREELNRYQNEIEKLRAYEQYAIFLEEFRKTFSTVIIDKLTESFRKAWEEEANRILDMFDLNVKKVEIKEIIEKRKKGWTIRAVLDGGARVTVDSLSGGERVGVALALRLSLAKLLSRGRISFLIMDEPTAYLDSERRQALKKIISYAVGPSLTQMIVVTHDREMMDIADSACHVRRTPKGSTITCE</sequence>
<dbReference type="InterPro" id="IPR003395">
    <property type="entry name" value="RecF/RecN/SMC_N"/>
</dbReference>
<dbReference type="STRING" id="453591.Igni_1385"/>
<organism evidence="9 10">
    <name type="scientific">Ignicoccus hospitalis (strain KIN4/I / DSM 18386 / JCM 14125)</name>
    <dbReference type="NCBI Taxonomy" id="453591"/>
    <lineage>
        <taxon>Archaea</taxon>
        <taxon>Thermoproteota</taxon>
        <taxon>Thermoprotei</taxon>
        <taxon>Desulfurococcales</taxon>
        <taxon>Desulfurococcaceae</taxon>
        <taxon>Ignicoccus</taxon>
    </lineage>
</organism>
<dbReference type="PANTHER" id="PTHR32114">
    <property type="entry name" value="ABC TRANSPORTER ABCH.3"/>
    <property type="match status" value="1"/>
</dbReference>
<dbReference type="PROSITE" id="PS51131">
    <property type="entry name" value="ZN_HOOK"/>
    <property type="match status" value="1"/>
</dbReference>
<dbReference type="GO" id="GO:0005524">
    <property type="term" value="F:ATP binding"/>
    <property type="evidence" value="ECO:0007669"/>
    <property type="project" value="UniProtKB-KW"/>
</dbReference>
<evidence type="ECO:0000259" key="8">
    <source>
        <dbReference type="PROSITE" id="PS51131"/>
    </source>
</evidence>
<dbReference type="AlphaFoldDB" id="A8ACA9"/>
<keyword evidence="10" id="KW-1185">Reference proteome</keyword>
<keyword evidence="3 6" id="KW-0862">Zinc</keyword>
<dbReference type="HOGENOM" id="CLU_004785_0_2_2"/>
<dbReference type="OrthoDB" id="19259at2157"/>
<evidence type="ECO:0000256" key="4">
    <source>
        <dbReference type="ARBA" id="ARBA00022840"/>
    </source>
</evidence>
<evidence type="ECO:0000256" key="1">
    <source>
        <dbReference type="ARBA" id="ARBA00022723"/>
    </source>
</evidence>
<dbReference type="Gene3D" id="1.10.287.510">
    <property type="entry name" value="Helix hairpin bin"/>
    <property type="match status" value="1"/>
</dbReference>
<dbReference type="KEGG" id="iho:Igni_1385"/>
<dbReference type="GO" id="GO:0046872">
    <property type="term" value="F:metal ion binding"/>
    <property type="evidence" value="ECO:0007669"/>
    <property type="project" value="UniProtKB-UniRule"/>
</dbReference>
<feature type="coiled-coil region" evidence="7">
    <location>
        <begin position="186"/>
        <end position="419"/>
    </location>
</feature>
<reference evidence="9" key="2">
    <citation type="journal article" date="2008" name="Genome Biol.">
        <title>A genomic analysis of the archaeal system Ignicoccus hospitalis-Nanoarchaeum equitans.</title>
        <authorList>
            <person name="Podar M."/>
            <person name="Anderson I."/>
            <person name="Makarova K.S."/>
            <person name="Elkins J.G."/>
            <person name="Ivanova N."/>
            <person name="Wall M.A."/>
            <person name="Lykidis A."/>
            <person name="Mavromatis K."/>
            <person name="Sun H."/>
            <person name="Hudson M.E."/>
            <person name="Chen W."/>
            <person name="Deciu C."/>
            <person name="Hutchison D."/>
            <person name="Eads J.R."/>
            <person name="Anderson A."/>
            <person name="Fernandes F."/>
            <person name="Szeto E."/>
            <person name="Lapidus A."/>
            <person name="Kyrpides N.C."/>
            <person name="Saier M.H.Jr."/>
            <person name="Richardson P.M."/>
            <person name="Rachel R."/>
            <person name="Huber H."/>
            <person name="Eisen J.A."/>
            <person name="Koonin E.V."/>
            <person name="Keller M."/>
            <person name="Stetter K.O."/>
        </authorList>
    </citation>
    <scope>NUCLEOTIDE SEQUENCE [LARGE SCALE GENOMIC DNA]</scope>
    <source>
        <strain evidence="9">KIN4/I</strain>
    </source>
</reference>
<dbReference type="InterPro" id="IPR027417">
    <property type="entry name" value="P-loop_NTPase"/>
</dbReference>
<protein>
    <submittedName>
        <fullName evidence="9">SMC domain protein</fullName>
    </submittedName>
</protein>